<dbReference type="STRING" id="867345.SAMN05421693_11434"/>
<evidence type="ECO:0000256" key="1">
    <source>
        <dbReference type="ARBA" id="ARBA00006711"/>
    </source>
</evidence>
<dbReference type="InterPro" id="IPR036161">
    <property type="entry name" value="RPB6/omega-like_sf"/>
</dbReference>
<evidence type="ECO:0000256" key="4">
    <source>
        <dbReference type="ARBA" id="ARBA00022478"/>
    </source>
</evidence>
<evidence type="ECO:0000313" key="13">
    <source>
        <dbReference type="Proteomes" id="UP000199496"/>
    </source>
</evidence>
<evidence type="ECO:0000256" key="11">
    <source>
        <dbReference type="HAMAP-Rule" id="MF_00366"/>
    </source>
</evidence>
<keyword evidence="7 11" id="KW-0804">Transcription</keyword>
<dbReference type="PANTHER" id="PTHR34476:SF1">
    <property type="entry name" value="DNA-DIRECTED RNA POLYMERASE SUBUNIT OMEGA"/>
    <property type="match status" value="1"/>
</dbReference>
<dbReference type="InterPro" id="IPR006110">
    <property type="entry name" value="Pol_omega/Rpo6/RPB6"/>
</dbReference>
<keyword evidence="5 11" id="KW-0808">Transferase</keyword>
<proteinExistence type="inferred from homology"/>
<reference evidence="12 13" key="1">
    <citation type="submission" date="2016-10" db="EMBL/GenBank/DDBJ databases">
        <authorList>
            <person name="de Groot N.N."/>
        </authorList>
    </citation>
    <scope>NUCLEOTIDE SEQUENCE [LARGE SCALE GENOMIC DNA]</scope>
    <source>
        <strain evidence="12 13">B7-7</strain>
    </source>
</reference>
<dbReference type="GO" id="GO:0003677">
    <property type="term" value="F:DNA binding"/>
    <property type="evidence" value="ECO:0007669"/>
    <property type="project" value="UniProtKB-UniRule"/>
</dbReference>
<evidence type="ECO:0000256" key="2">
    <source>
        <dbReference type="ARBA" id="ARBA00012418"/>
    </source>
</evidence>
<dbReference type="NCBIfam" id="TIGR00690">
    <property type="entry name" value="rpoZ"/>
    <property type="match status" value="1"/>
</dbReference>
<accession>A0A1H9CKU5</accession>
<dbReference type="GO" id="GO:0000428">
    <property type="term" value="C:DNA-directed RNA polymerase complex"/>
    <property type="evidence" value="ECO:0007669"/>
    <property type="project" value="UniProtKB-KW"/>
</dbReference>
<dbReference type="PANTHER" id="PTHR34476">
    <property type="entry name" value="DNA-DIRECTED RNA POLYMERASE SUBUNIT OMEGA"/>
    <property type="match status" value="1"/>
</dbReference>
<evidence type="ECO:0000256" key="9">
    <source>
        <dbReference type="ARBA" id="ARBA00030998"/>
    </source>
</evidence>
<comment type="similarity">
    <text evidence="1 11">Belongs to the RNA polymerase subunit omega family.</text>
</comment>
<comment type="subunit">
    <text evidence="11">The RNAP catalytic core consists of 2 alpha, 1 beta, 1 beta' and 1 omega subunit. When a sigma factor is associated with the core the holoenzyme is formed, which can initiate transcription.</text>
</comment>
<sequence>MARVTVEDCLDNVENRFHLVLVAAKRARQLAGGTEPQVEWENDKPTVVALREIAAGLIGPEVLDDVVARDHAGKSRISDEEVSSEI</sequence>
<evidence type="ECO:0000256" key="8">
    <source>
        <dbReference type="ARBA" id="ARBA00029924"/>
    </source>
</evidence>
<comment type="function">
    <text evidence="11">Promotes RNA polymerase assembly. Latches the N- and C-terminal regions of the beta' subunit thereby facilitating its interaction with the beta and alpha subunits.</text>
</comment>
<dbReference type="Proteomes" id="UP000199496">
    <property type="component" value="Unassembled WGS sequence"/>
</dbReference>
<keyword evidence="13" id="KW-1185">Reference proteome</keyword>
<dbReference type="GO" id="GO:0006351">
    <property type="term" value="P:DNA-templated transcription"/>
    <property type="evidence" value="ECO:0007669"/>
    <property type="project" value="UniProtKB-UniRule"/>
</dbReference>
<dbReference type="InterPro" id="IPR003716">
    <property type="entry name" value="DNA-dir_RNA_pol_omega"/>
</dbReference>
<name>A0A1H9CKU5_9GAMM</name>
<evidence type="ECO:0000256" key="7">
    <source>
        <dbReference type="ARBA" id="ARBA00023163"/>
    </source>
</evidence>
<evidence type="ECO:0000313" key="12">
    <source>
        <dbReference type="EMBL" id="SEQ01691.1"/>
    </source>
</evidence>
<dbReference type="OrthoDB" id="9796300at2"/>
<protein>
    <recommendedName>
        <fullName evidence="3 11">DNA-directed RNA polymerase subunit omega</fullName>
        <shortName evidence="11">RNAP omega subunit</shortName>
        <ecNumber evidence="2 11">2.7.7.6</ecNumber>
    </recommendedName>
    <alternativeName>
        <fullName evidence="9 11">RNA polymerase omega subunit</fullName>
    </alternativeName>
    <alternativeName>
        <fullName evidence="8 11">Transcriptase subunit omega</fullName>
    </alternativeName>
</protein>
<keyword evidence="4 11" id="KW-0240">DNA-directed RNA polymerase</keyword>
<dbReference type="AlphaFoldDB" id="A0A1H9CKU5"/>
<dbReference type="Pfam" id="PF01192">
    <property type="entry name" value="RNA_pol_Rpb6"/>
    <property type="match status" value="1"/>
</dbReference>
<dbReference type="SMART" id="SM01409">
    <property type="entry name" value="RNA_pol_Rpb6"/>
    <property type="match status" value="1"/>
</dbReference>
<dbReference type="RefSeq" id="WP_090206459.1">
    <property type="nucleotide sequence ID" value="NZ_FOFO01000014.1"/>
</dbReference>
<dbReference type="EC" id="2.7.7.6" evidence="2 11"/>
<gene>
    <name evidence="11" type="primary">rpoZ</name>
    <name evidence="12" type="ORF">SAMN05421693_11434</name>
</gene>
<dbReference type="Gene3D" id="3.90.940.10">
    <property type="match status" value="1"/>
</dbReference>
<evidence type="ECO:0000256" key="3">
    <source>
        <dbReference type="ARBA" id="ARBA00013725"/>
    </source>
</evidence>
<dbReference type="SUPFAM" id="SSF63562">
    <property type="entry name" value="RPB6/omega subunit-like"/>
    <property type="match status" value="1"/>
</dbReference>
<evidence type="ECO:0000256" key="6">
    <source>
        <dbReference type="ARBA" id="ARBA00022695"/>
    </source>
</evidence>
<comment type="catalytic activity">
    <reaction evidence="10 11">
        <text>RNA(n) + a ribonucleoside 5'-triphosphate = RNA(n+1) + diphosphate</text>
        <dbReference type="Rhea" id="RHEA:21248"/>
        <dbReference type="Rhea" id="RHEA-COMP:14527"/>
        <dbReference type="Rhea" id="RHEA-COMP:17342"/>
        <dbReference type="ChEBI" id="CHEBI:33019"/>
        <dbReference type="ChEBI" id="CHEBI:61557"/>
        <dbReference type="ChEBI" id="CHEBI:140395"/>
        <dbReference type="EC" id="2.7.7.6"/>
    </reaction>
</comment>
<dbReference type="EMBL" id="FOFO01000014">
    <property type="protein sequence ID" value="SEQ01691.1"/>
    <property type="molecule type" value="Genomic_DNA"/>
</dbReference>
<evidence type="ECO:0000256" key="10">
    <source>
        <dbReference type="ARBA" id="ARBA00048552"/>
    </source>
</evidence>
<evidence type="ECO:0000256" key="5">
    <source>
        <dbReference type="ARBA" id="ARBA00022679"/>
    </source>
</evidence>
<dbReference type="GO" id="GO:0003899">
    <property type="term" value="F:DNA-directed RNA polymerase activity"/>
    <property type="evidence" value="ECO:0007669"/>
    <property type="project" value="UniProtKB-UniRule"/>
</dbReference>
<keyword evidence="6 11" id="KW-0548">Nucleotidyltransferase</keyword>
<dbReference type="HAMAP" id="MF_00366">
    <property type="entry name" value="RNApol_bact_RpoZ"/>
    <property type="match status" value="1"/>
</dbReference>
<organism evidence="12 13">
    <name type="scientific">Ectothiorhodospira magna</name>
    <dbReference type="NCBI Taxonomy" id="867345"/>
    <lineage>
        <taxon>Bacteria</taxon>
        <taxon>Pseudomonadati</taxon>
        <taxon>Pseudomonadota</taxon>
        <taxon>Gammaproteobacteria</taxon>
        <taxon>Chromatiales</taxon>
        <taxon>Ectothiorhodospiraceae</taxon>
        <taxon>Ectothiorhodospira</taxon>
    </lineage>
</organism>